<dbReference type="AlphaFoldDB" id="A0A9D4LXG2"/>
<reference evidence="1" key="1">
    <citation type="journal article" date="2019" name="bioRxiv">
        <title>The Genome of the Zebra Mussel, Dreissena polymorpha: A Resource for Invasive Species Research.</title>
        <authorList>
            <person name="McCartney M.A."/>
            <person name="Auch B."/>
            <person name="Kono T."/>
            <person name="Mallez S."/>
            <person name="Zhang Y."/>
            <person name="Obille A."/>
            <person name="Becker A."/>
            <person name="Abrahante J.E."/>
            <person name="Garbe J."/>
            <person name="Badalamenti J.P."/>
            <person name="Herman A."/>
            <person name="Mangelson H."/>
            <person name="Liachko I."/>
            <person name="Sullivan S."/>
            <person name="Sone E.D."/>
            <person name="Koren S."/>
            <person name="Silverstein K.A.T."/>
            <person name="Beckman K.B."/>
            <person name="Gohl D.M."/>
        </authorList>
    </citation>
    <scope>NUCLEOTIDE SEQUENCE</scope>
    <source>
        <strain evidence="1">Duluth1</strain>
        <tissue evidence="1">Whole animal</tissue>
    </source>
</reference>
<dbReference type="Proteomes" id="UP000828390">
    <property type="component" value="Unassembled WGS sequence"/>
</dbReference>
<organism evidence="1 2">
    <name type="scientific">Dreissena polymorpha</name>
    <name type="common">Zebra mussel</name>
    <name type="synonym">Mytilus polymorpha</name>
    <dbReference type="NCBI Taxonomy" id="45954"/>
    <lineage>
        <taxon>Eukaryota</taxon>
        <taxon>Metazoa</taxon>
        <taxon>Spiralia</taxon>
        <taxon>Lophotrochozoa</taxon>
        <taxon>Mollusca</taxon>
        <taxon>Bivalvia</taxon>
        <taxon>Autobranchia</taxon>
        <taxon>Heteroconchia</taxon>
        <taxon>Euheterodonta</taxon>
        <taxon>Imparidentia</taxon>
        <taxon>Neoheterodontei</taxon>
        <taxon>Myida</taxon>
        <taxon>Dreissenoidea</taxon>
        <taxon>Dreissenidae</taxon>
        <taxon>Dreissena</taxon>
    </lineage>
</organism>
<dbReference type="EMBL" id="JAIWYP010000002">
    <property type="protein sequence ID" value="KAH3865503.1"/>
    <property type="molecule type" value="Genomic_DNA"/>
</dbReference>
<accession>A0A9D4LXG2</accession>
<comment type="caution">
    <text evidence="1">The sequence shown here is derived from an EMBL/GenBank/DDBJ whole genome shotgun (WGS) entry which is preliminary data.</text>
</comment>
<sequence length="116" mass="12132">MVMGMPFVSYDTLEDMLDRPDRKMMSGVATGVAAGASVATGSMMPSVAGVPGVQTLLASFQREFPSPRSQLQSFQPLFSQSEVAPMPLLPPVCPARGLIPPVVLTLGNSIRPADGA</sequence>
<reference evidence="1" key="2">
    <citation type="submission" date="2020-11" db="EMBL/GenBank/DDBJ databases">
        <authorList>
            <person name="McCartney M.A."/>
            <person name="Auch B."/>
            <person name="Kono T."/>
            <person name="Mallez S."/>
            <person name="Becker A."/>
            <person name="Gohl D.M."/>
            <person name="Silverstein K.A.T."/>
            <person name="Koren S."/>
            <person name="Bechman K.B."/>
            <person name="Herman A."/>
            <person name="Abrahante J.E."/>
            <person name="Garbe J."/>
        </authorList>
    </citation>
    <scope>NUCLEOTIDE SEQUENCE</scope>
    <source>
        <strain evidence="1">Duluth1</strain>
        <tissue evidence="1">Whole animal</tissue>
    </source>
</reference>
<evidence type="ECO:0000313" key="2">
    <source>
        <dbReference type="Proteomes" id="UP000828390"/>
    </source>
</evidence>
<gene>
    <name evidence="1" type="ORF">DPMN_028542</name>
</gene>
<proteinExistence type="predicted"/>
<name>A0A9D4LXG2_DREPO</name>
<protein>
    <submittedName>
        <fullName evidence="1">Uncharacterized protein</fullName>
    </submittedName>
</protein>
<keyword evidence="2" id="KW-1185">Reference proteome</keyword>
<evidence type="ECO:0000313" key="1">
    <source>
        <dbReference type="EMBL" id="KAH3865503.1"/>
    </source>
</evidence>